<keyword evidence="1" id="KW-1133">Transmembrane helix</keyword>
<evidence type="ECO:0000256" key="1">
    <source>
        <dbReference type="SAM" id="Phobius"/>
    </source>
</evidence>
<dbReference type="AlphaFoldDB" id="A0ABD5QBL8"/>
<dbReference type="EMBL" id="JBHSJG010000018">
    <property type="protein sequence ID" value="MFC4987143.1"/>
    <property type="molecule type" value="Genomic_DNA"/>
</dbReference>
<comment type="caution">
    <text evidence="2">The sequence shown here is derived from an EMBL/GenBank/DDBJ whole genome shotgun (WGS) entry which is preliminary data.</text>
</comment>
<evidence type="ECO:0000313" key="2">
    <source>
        <dbReference type="EMBL" id="MFC4987143.1"/>
    </source>
</evidence>
<keyword evidence="1" id="KW-0812">Transmembrane</keyword>
<feature type="transmembrane region" description="Helical" evidence="1">
    <location>
        <begin position="9"/>
        <end position="30"/>
    </location>
</feature>
<organism evidence="2 3">
    <name type="scientific">Saliphagus infecundisoli</name>
    <dbReference type="NCBI Taxonomy" id="1849069"/>
    <lineage>
        <taxon>Archaea</taxon>
        <taxon>Methanobacteriati</taxon>
        <taxon>Methanobacteriota</taxon>
        <taxon>Stenosarchaea group</taxon>
        <taxon>Halobacteria</taxon>
        <taxon>Halobacteriales</taxon>
        <taxon>Natrialbaceae</taxon>
        <taxon>Saliphagus</taxon>
    </lineage>
</organism>
<keyword evidence="3" id="KW-1185">Reference proteome</keyword>
<accession>A0ABD5QBL8</accession>
<evidence type="ECO:0000313" key="3">
    <source>
        <dbReference type="Proteomes" id="UP001595925"/>
    </source>
</evidence>
<gene>
    <name evidence="2" type="ORF">ACFPFO_05065</name>
</gene>
<dbReference type="Proteomes" id="UP001595925">
    <property type="component" value="Unassembled WGS sequence"/>
</dbReference>
<keyword evidence="1" id="KW-0472">Membrane</keyword>
<dbReference type="RefSeq" id="WP_114578928.1">
    <property type="nucleotide sequence ID" value="NZ_JAIVEF010000007.1"/>
</dbReference>
<name>A0ABD5QBL8_9EURY</name>
<protein>
    <submittedName>
        <fullName evidence="2">Uncharacterized protein</fullName>
    </submittedName>
</protein>
<reference evidence="2 3" key="1">
    <citation type="journal article" date="2019" name="Int. J. Syst. Evol. Microbiol.">
        <title>The Global Catalogue of Microorganisms (GCM) 10K type strain sequencing project: providing services to taxonomists for standard genome sequencing and annotation.</title>
        <authorList>
            <consortium name="The Broad Institute Genomics Platform"/>
            <consortium name="The Broad Institute Genome Sequencing Center for Infectious Disease"/>
            <person name="Wu L."/>
            <person name="Ma J."/>
        </authorList>
    </citation>
    <scope>NUCLEOTIDE SEQUENCE [LARGE SCALE GENOMIC DNA]</scope>
    <source>
        <strain evidence="2 3">CGMCC 1.15824</strain>
    </source>
</reference>
<sequence>MDQQRFVRLALLAVGLAVASFVVLGTSRLLVPYRTAQLLAAPIGLTAFALLSYLFVRATLSAVGLRTIEE</sequence>
<proteinExistence type="predicted"/>
<feature type="transmembrane region" description="Helical" evidence="1">
    <location>
        <begin position="36"/>
        <end position="56"/>
    </location>
</feature>